<evidence type="ECO:0000313" key="4">
    <source>
        <dbReference type="EMBL" id="PAD75177.1"/>
    </source>
</evidence>
<proteinExistence type="predicted"/>
<gene>
    <name evidence="4" type="ORF">CHH67_16295</name>
    <name evidence="3" type="ORF">GNP94_16050</name>
</gene>
<feature type="compositionally biased region" description="Low complexity" evidence="1">
    <location>
        <begin position="71"/>
        <end position="80"/>
    </location>
</feature>
<keyword evidence="6" id="KW-1185">Reference proteome</keyword>
<organism evidence="4 5">
    <name type="scientific">Paenibacillus campinasensis</name>
    <dbReference type="NCBI Taxonomy" id="66347"/>
    <lineage>
        <taxon>Bacteria</taxon>
        <taxon>Bacillati</taxon>
        <taxon>Bacillota</taxon>
        <taxon>Bacilli</taxon>
        <taxon>Bacillales</taxon>
        <taxon>Paenibacillaceae</taxon>
        <taxon>Paenibacillus</taxon>
    </lineage>
</organism>
<keyword evidence="2" id="KW-1133">Transmembrane helix</keyword>
<feature type="compositionally biased region" description="Low complexity" evidence="1">
    <location>
        <begin position="54"/>
        <end position="63"/>
    </location>
</feature>
<dbReference type="EMBL" id="WOAA01000014">
    <property type="protein sequence ID" value="MUG67501.1"/>
    <property type="molecule type" value="Genomic_DNA"/>
</dbReference>
<sequence>MQQIPLSADSCRGYVGKHVCAVLQDGTEVVGTLRGVHDKGLEIEFVNPTASVLSAKGKQGGPSKKSKSSKGSKAATSAFGPGYGYGYGGYSPYWGGGNFLAWEAIALLFLIPFLFI</sequence>
<dbReference type="RefSeq" id="WP_095266263.1">
    <property type="nucleotide sequence ID" value="NZ_NPBY01000047.1"/>
</dbReference>
<dbReference type="AlphaFoldDB" id="A0A268EPX8"/>
<evidence type="ECO:0000256" key="2">
    <source>
        <dbReference type="SAM" id="Phobius"/>
    </source>
</evidence>
<dbReference type="EMBL" id="NPBY01000047">
    <property type="protein sequence ID" value="PAD75177.1"/>
    <property type="molecule type" value="Genomic_DNA"/>
</dbReference>
<dbReference type="Proteomes" id="UP000215596">
    <property type="component" value="Unassembled WGS sequence"/>
</dbReference>
<feature type="region of interest" description="Disordered" evidence="1">
    <location>
        <begin position="53"/>
        <end position="82"/>
    </location>
</feature>
<dbReference type="Proteomes" id="UP000435177">
    <property type="component" value="Unassembled WGS sequence"/>
</dbReference>
<feature type="transmembrane region" description="Helical" evidence="2">
    <location>
        <begin position="93"/>
        <end position="115"/>
    </location>
</feature>
<evidence type="ECO:0000313" key="3">
    <source>
        <dbReference type="EMBL" id="MUG67501.1"/>
    </source>
</evidence>
<protein>
    <submittedName>
        <fullName evidence="4">Uncharacterized protein</fullName>
    </submittedName>
</protein>
<dbReference type="OrthoDB" id="2639081at2"/>
<keyword evidence="2" id="KW-0812">Transmembrane</keyword>
<name>A0A268EPX8_9BACL</name>
<accession>A0A268EPX8</accession>
<keyword evidence="2" id="KW-0472">Membrane</keyword>
<comment type="caution">
    <text evidence="4">The sequence shown here is derived from an EMBL/GenBank/DDBJ whole genome shotgun (WGS) entry which is preliminary data.</text>
</comment>
<evidence type="ECO:0000313" key="6">
    <source>
        <dbReference type="Proteomes" id="UP000435177"/>
    </source>
</evidence>
<evidence type="ECO:0000256" key="1">
    <source>
        <dbReference type="SAM" id="MobiDB-lite"/>
    </source>
</evidence>
<evidence type="ECO:0000313" key="5">
    <source>
        <dbReference type="Proteomes" id="UP000215596"/>
    </source>
</evidence>
<reference evidence="4 5" key="1">
    <citation type="submission" date="2017-07" db="EMBL/GenBank/DDBJ databases">
        <title>Isolation and whole genome analysis of endospore-forming bacteria from heroin.</title>
        <authorList>
            <person name="Kalinowski J."/>
            <person name="Ahrens B."/>
            <person name="Al-Dilaimi A."/>
            <person name="Winkler A."/>
            <person name="Wibberg D."/>
            <person name="Schleenbecker U."/>
            <person name="Ruckert C."/>
            <person name="Wolfel R."/>
            <person name="Grass G."/>
        </authorList>
    </citation>
    <scope>NUCLEOTIDE SEQUENCE [LARGE SCALE GENOMIC DNA]</scope>
    <source>
        <strain evidence="4 5">7537-G1</strain>
    </source>
</reference>
<reference evidence="3 6" key="2">
    <citation type="submission" date="2019-11" db="EMBL/GenBank/DDBJ databases">
        <title>Draft genome sequences of five Paenibacillus species of dairy origin.</title>
        <authorList>
            <person name="Olajide A.M."/>
            <person name="Chen S."/>
            <person name="Lapointe G."/>
        </authorList>
    </citation>
    <scope>NUCLEOTIDE SEQUENCE [LARGE SCALE GENOMIC DNA]</scope>
    <source>
        <strain evidence="3 6">3CS1</strain>
    </source>
</reference>